<keyword evidence="3 9" id="KW-0808">Transferase</keyword>
<keyword evidence="7 9" id="KW-0067">ATP-binding</keyword>
<evidence type="ECO:0000256" key="2">
    <source>
        <dbReference type="ARBA" id="ARBA00022490"/>
    </source>
</evidence>
<dbReference type="InterPro" id="IPR023865">
    <property type="entry name" value="Aliphatic_acid_kinase_CS"/>
</dbReference>
<keyword evidence="4 9" id="KW-0479">Metal-binding</keyword>
<dbReference type="Gene3D" id="3.30.420.40">
    <property type="match status" value="2"/>
</dbReference>
<evidence type="ECO:0000256" key="10">
    <source>
        <dbReference type="RuleBase" id="RU003835"/>
    </source>
</evidence>
<keyword evidence="12" id="KW-1185">Reference proteome</keyword>
<comment type="function">
    <text evidence="9">Catalyzes the formation of acetyl phosphate from acetate and ATP. Can also catalyze the reverse reaction.</text>
</comment>
<comment type="similarity">
    <text evidence="1 9 10">Belongs to the acetokinase family.</text>
</comment>
<dbReference type="InterPro" id="IPR004372">
    <property type="entry name" value="Ac/propionate_kinase"/>
</dbReference>
<dbReference type="PANTHER" id="PTHR21060">
    <property type="entry name" value="ACETATE KINASE"/>
    <property type="match status" value="1"/>
</dbReference>
<keyword evidence="8 9" id="KW-0460">Magnesium</keyword>
<dbReference type="PROSITE" id="PS01075">
    <property type="entry name" value="ACETATE_KINASE_1"/>
    <property type="match status" value="1"/>
</dbReference>
<comment type="subcellular location">
    <subcellularLocation>
        <location evidence="9">Cytoplasm</location>
    </subcellularLocation>
</comment>
<feature type="binding site" evidence="9">
    <location>
        <begin position="292"/>
        <end position="294"/>
    </location>
    <ligand>
        <name>ATP</name>
        <dbReference type="ChEBI" id="CHEBI:30616"/>
    </ligand>
</feature>
<organism evidence="11 12">
    <name type="scientific">Cupriavidus basilensis</name>
    <dbReference type="NCBI Taxonomy" id="68895"/>
    <lineage>
        <taxon>Bacteria</taxon>
        <taxon>Pseudomonadati</taxon>
        <taxon>Pseudomonadota</taxon>
        <taxon>Betaproteobacteria</taxon>
        <taxon>Burkholderiales</taxon>
        <taxon>Burkholderiaceae</taxon>
        <taxon>Cupriavidus</taxon>
    </lineage>
</organism>
<dbReference type="Pfam" id="PF00871">
    <property type="entry name" value="Acetate_kinase"/>
    <property type="match status" value="1"/>
</dbReference>
<evidence type="ECO:0000256" key="6">
    <source>
        <dbReference type="ARBA" id="ARBA00022777"/>
    </source>
</evidence>
<dbReference type="Proteomes" id="UP001216674">
    <property type="component" value="Unassembled WGS sequence"/>
</dbReference>
<feature type="site" description="Transition state stabilizer" evidence="9">
    <location>
        <position position="251"/>
    </location>
</feature>
<dbReference type="PROSITE" id="PS01076">
    <property type="entry name" value="ACETATE_KINASE_2"/>
    <property type="match status" value="1"/>
</dbReference>
<dbReference type="EC" id="2.7.2.1" evidence="9"/>
<evidence type="ECO:0000256" key="9">
    <source>
        <dbReference type="HAMAP-Rule" id="MF_00020"/>
    </source>
</evidence>
<dbReference type="EMBL" id="JARJLM010000416">
    <property type="protein sequence ID" value="MDF3836155.1"/>
    <property type="molecule type" value="Genomic_DNA"/>
</dbReference>
<sequence length="412" mass="43584">MSVVHPTILVVNAGSSSVKVSVYAVPEAAHADTDINPVLSAHGQIEGIGVAPRLTASMADGRAVADERFPVAQVADHDAAFRLIRLVLSIGLRDTPPVAIGHRVVHGGADYAAAVKIDDEVIAKLEALVPLAPLHQPHNLTAIRAVREAAPALLQVACFDTAFHASHDAMAQLLALPYEYFERGIRRYGFHGLSYEYIARRLQQVAPDLAAGRVIVAHLGNGASLCAMREGRSIESTMGLTALDGLPMGTRCGAIDAGAVLWLSQQGMSSKDIETMLYQESGLKGLSGVSSDMRALLASDAPRARLAIDFYAYRAAQEIGKLATTLGGLDALVFTAGIGANSPPVRERICARLADLFGISLDAAANGENRQRISRDNSRVPVLVLPTDEEGMIALNTARILREQAGAAQAAR</sequence>
<evidence type="ECO:0000256" key="1">
    <source>
        <dbReference type="ARBA" id="ARBA00008748"/>
    </source>
</evidence>
<evidence type="ECO:0000256" key="7">
    <source>
        <dbReference type="ARBA" id="ARBA00022840"/>
    </source>
</evidence>
<comment type="subunit">
    <text evidence="9">Homodimer.</text>
</comment>
<dbReference type="SUPFAM" id="SSF53067">
    <property type="entry name" value="Actin-like ATPase domain"/>
    <property type="match status" value="2"/>
</dbReference>
<feature type="binding site" evidence="9">
    <location>
        <position position="12"/>
    </location>
    <ligand>
        <name>Mg(2+)</name>
        <dbReference type="ChEBI" id="CHEBI:18420"/>
    </ligand>
</feature>
<evidence type="ECO:0000313" key="11">
    <source>
        <dbReference type="EMBL" id="MDF3836155.1"/>
    </source>
</evidence>
<feature type="binding site" evidence="9">
    <location>
        <position position="389"/>
    </location>
    <ligand>
        <name>Mg(2+)</name>
        <dbReference type="ChEBI" id="CHEBI:18420"/>
    </ligand>
</feature>
<feature type="binding site" evidence="9">
    <location>
        <begin position="218"/>
        <end position="222"/>
    </location>
    <ligand>
        <name>ATP</name>
        <dbReference type="ChEBI" id="CHEBI:30616"/>
    </ligand>
</feature>
<evidence type="ECO:0000256" key="3">
    <source>
        <dbReference type="ARBA" id="ARBA00022679"/>
    </source>
</evidence>
<comment type="catalytic activity">
    <reaction evidence="9">
        <text>acetate + ATP = acetyl phosphate + ADP</text>
        <dbReference type="Rhea" id="RHEA:11352"/>
        <dbReference type="ChEBI" id="CHEBI:22191"/>
        <dbReference type="ChEBI" id="CHEBI:30089"/>
        <dbReference type="ChEBI" id="CHEBI:30616"/>
        <dbReference type="ChEBI" id="CHEBI:456216"/>
        <dbReference type="EC" id="2.7.2.1"/>
    </reaction>
</comment>
<accession>A0ABT6AU84</accession>
<proteinExistence type="inferred from homology"/>
<protein>
    <recommendedName>
        <fullName evidence="9">Acetate kinase</fullName>
        <ecNumber evidence="9">2.7.2.1</ecNumber>
    </recommendedName>
    <alternativeName>
        <fullName evidence="9">Acetokinase</fullName>
    </alternativeName>
</protein>
<keyword evidence="2 9" id="KW-0963">Cytoplasm</keyword>
<dbReference type="RefSeq" id="WP_276266716.1">
    <property type="nucleotide sequence ID" value="NZ_JARJLM010000416.1"/>
</dbReference>
<evidence type="ECO:0000256" key="4">
    <source>
        <dbReference type="ARBA" id="ARBA00022723"/>
    </source>
</evidence>
<dbReference type="PRINTS" id="PR00471">
    <property type="entry name" value="ACETATEKNASE"/>
</dbReference>
<name>A0ABT6AU84_9BURK</name>
<dbReference type="InterPro" id="IPR043129">
    <property type="entry name" value="ATPase_NBD"/>
</dbReference>
<dbReference type="HAMAP" id="MF_00020">
    <property type="entry name" value="Acetate_kinase"/>
    <property type="match status" value="1"/>
</dbReference>
<dbReference type="PANTHER" id="PTHR21060:SF21">
    <property type="entry name" value="ACETATE KINASE"/>
    <property type="match status" value="1"/>
</dbReference>
<evidence type="ECO:0000256" key="8">
    <source>
        <dbReference type="ARBA" id="ARBA00022842"/>
    </source>
</evidence>
<comment type="caution">
    <text evidence="11">The sequence shown here is derived from an EMBL/GenBank/DDBJ whole genome shotgun (WGS) entry which is preliminary data.</text>
</comment>
<evidence type="ECO:0000313" key="12">
    <source>
        <dbReference type="Proteomes" id="UP001216674"/>
    </source>
</evidence>
<feature type="active site" description="Proton donor/acceptor" evidence="9">
    <location>
        <position position="160"/>
    </location>
</feature>
<keyword evidence="5 9" id="KW-0547">Nucleotide-binding</keyword>
<comment type="pathway">
    <text evidence="9">Metabolic intermediate biosynthesis; acetyl-CoA biosynthesis; acetyl-CoA from acetate: step 1/2.</text>
</comment>
<evidence type="ECO:0000256" key="5">
    <source>
        <dbReference type="ARBA" id="ARBA00022741"/>
    </source>
</evidence>
<feature type="site" description="Transition state stabilizer" evidence="9">
    <location>
        <position position="191"/>
    </location>
</feature>
<gene>
    <name evidence="9" type="primary">ackA</name>
    <name evidence="11" type="ORF">P3W85_24845</name>
</gene>
<feature type="binding site" evidence="9">
    <location>
        <position position="103"/>
    </location>
    <ligand>
        <name>substrate</name>
    </ligand>
</feature>
<feature type="binding site" evidence="9">
    <location>
        <position position="19"/>
    </location>
    <ligand>
        <name>ATP</name>
        <dbReference type="ChEBI" id="CHEBI:30616"/>
    </ligand>
</feature>
<dbReference type="PIRSF" id="PIRSF000722">
    <property type="entry name" value="Acetate_prop_kin"/>
    <property type="match status" value="1"/>
</dbReference>
<keyword evidence="6 9" id="KW-0418">Kinase</keyword>
<dbReference type="NCBIfam" id="TIGR00016">
    <property type="entry name" value="ackA"/>
    <property type="match status" value="1"/>
</dbReference>
<dbReference type="InterPro" id="IPR000890">
    <property type="entry name" value="Aliphatic_acid_kin_short-chain"/>
</dbReference>
<comment type="caution">
    <text evidence="9">Lacks conserved residue(s) required for the propagation of feature annotation.</text>
</comment>
<dbReference type="GO" id="GO:0008776">
    <property type="term" value="F:acetate kinase activity"/>
    <property type="evidence" value="ECO:0007669"/>
    <property type="project" value="UniProtKB-EC"/>
</dbReference>
<reference evidence="11 12" key="1">
    <citation type="submission" date="2023-03" db="EMBL/GenBank/DDBJ databases">
        <title>Draft assemblies of triclosan tolerant bacteria isolated from returned activated sludge.</title>
        <authorList>
            <person name="Van Hamelsveld S."/>
        </authorList>
    </citation>
    <scope>NUCLEOTIDE SEQUENCE [LARGE SCALE GENOMIC DNA]</scope>
    <source>
        <strain evidence="11 12">GW210010_S58</strain>
    </source>
</reference>
<comment type="cofactor">
    <cofactor evidence="9">
        <name>Mg(2+)</name>
        <dbReference type="ChEBI" id="CHEBI:18420"/>
    </cofactor>
    <cofactor evidence="9">
        <name>Mn(2+)</name>
        <dbReference type="ChEBI" id="CHEBI:29035"/>
    </cofactor>
    <text evidence="9">Mg(2+). Can also accept Mn(2+).</text>
</comment>